<sequence length="223" mass="23982">MQIQAVQLPGRDLGALQAFYRDVLGLTTERSGTRLSVQVGRSRLEFREGEVAGGAHLAFDIPTNQVAEAQHWLEERTALLAEEGQTCFFSEGWNASMVYLLDPEGNVLELIARHTRDNASAAAFGPECLLSISEVGLPVQDVPAATTTLGRALGLTPYLGGSETFQPVGDHHGLLILVREGRPWFPTDTAARLLPTDIQLQAPVPGTLELPGTPYRLTSSPAG</sequence>
<dbReference type="CDD" id="cd06587">
    <property type="entry name" value="VOC"/>
    <property type="match status" value="1"/>
</dbReference>
<dbReference type="InterPro" id="IPR029068">
    <property type="entry name" value="Glyas_Bleomycin-R_OHBP_Dase"/>
</dbReference>
<dbReference type="Pfam" id="PF18029">
    <property type="entry name" value="Glyoxalase_6"/>
    <property type="match status" value="1"/>
</dbReference>
<feature type="domain" description="VOC" evidence="1">
    <location>
        <begin position="2"/>
        <end position="113"/>
    </location>
</feature>
<dbReference type="KEGG" id="dsc:ABOD76_19445"/>
<dbReference type="InterPro" id="IPR037523">
    <property type="entry name" value="VOC_core"/>
</dbReference>
<dbReference type="SUPFAM" id="SSF54593">
    <property type="entry name" value="Glyoxalase/Bleomycin resistance protein/Dihydroxybiphenyl dioxygenase"/>
    <property type="match status" value="1"/>
</dbReference>
<evidence type="ECO:0000313" key="2">
    <source>
        <dbReference type="EMBL" id="XBV85577.1"/>
    </source>
</evidence>
<organism evidence="2">
    <name type="scientific">Deinococcus sonorensis KR-87</name>
    <dbReference type="NCBI Taxonomy" id="694439"/>
    <lineage>
        <taxon>Bacteria</taxon>
        <taxon>Thermotogati</taxon>
        <taxon>Deinococcota</taxon>
        <taxon>Deinococci</taxon>
        <taxon>Deinococcales</taxon>
        <taxon>Deinococcaceae</taxon>
        <taxon>Deinococcus</taxon>
    </lineage>
</organism>
<dbReference type="EMBL" id="CP158299">
    <property type="protein sequence ID" value="XBV85577.1"/>
    <property type="molecule type" value="Genomic_DNA"/>
</dbReference>
<dbReference type="AlphaFoldDB" id="A0AAU7UBJ8"/>
<dbReference type="PROSITE" id="PS51819">
    <property type="entry name" value="VOC"/>
    <property type="match status" value="1"/>
</dbReference>
<dbReference type="RefSeq" id="WP_350243614.1">
    <property type="nucleotide sequence ID" value="NZ_CP158299.1"/>
</dbReference>
<protein>
    <submittedName>
        <fullName evidence="2">VOC family protein</fullName>
    </submittedName>
</protein>
<reference evidence="2" key="1">
    <citation type="submission" date="2024-06" db="EMBL/GenBank/DDBJ databases">
        <title>Draft Genome Sequence of Deinococcus sonorensis Type Strain KR-87, a Biofilm Producing Representative of the Genus Deinococcus.</title>
        <authorList>
            <person name="Boren L.S."/>
            <person name="Grosso R.A."/>
            <person name="Hugenberg-Cox A.N."/>
            <person name="Hill J.T.E."/>
            <person name="Albert C.M."/>
            <person name="Tuohy J.M."/>
        </authorList>
    </citation>
    <scope>NUCLEOTIDE SEQUENCE</scope>
    <source>
        <strain evidence="2">KR-87</strain>
    </source>
</reference>
<dbReference type="Gene3D" id="3.10.180.10">
    <property type="entry name" value="2,3-Dihydroxybiphenyl 1,2-Dioxygenase, domain 1"/>
    <property type="match status" value="1"/>
</dbReference>
<evidence type="ECO:0000259" key="1">
    <source>
        <dbReference type="PROSITE" id="PS51819"/>
    </source>
</evidence>
<dbReference type="InterPro" id="IPR041581">
    <property type="entry name" value="Glyoxalase_6"/>
</dbReference>
<name>A0AAU7UBJ8_9DEIO</name>
<accession>A0AAU7UBJ8</accession>
<proteinExistence type="predicted"/>
<gene>
    <name evidence="2" type="ORF">ABOD76_19445</name>
</gene>